<dbReference type="Proteomes" id="UP000314294">
    <property type="component" value="Unassembled WGS sequence"/>
</dbReference>
<organism evidence="1 2">
    <name type="scientific">Liparis tanakae</name>
    <name type="common">Tanaka's snailfish</name>
    <dbReference type="NCBI Taxonomy" id="230148"/>
    <lineage>
        <taxon>Eukaryota</taxon>
        <taxon>Metazoa</taxon>
        <taxon>Chordata</taxon>
        <taxon>Craniata</taxon>
        <taxon>Vertebrata</taxon>
        <taxon>Euteleostomi</taxon>
        <taxon>Actinopterygii</taxon>
        <taxon>Neopterygii</taxon>
        <taxon>Teleostei</taxon>
        <taxon>Neoteleostei</taxon>
        <taxon>Acanthomorphata</taxon>
        <taxon>Eupercaria</taxon>
        <taxon>Perciformes</taxon>
        <taxon>Cottioidei</taxon>
        <taxon>Cottales</taxon>
        <taxon>Liparidae</taxon>
        <taxon>Liparis</taxon>
    </lineage>
</organism>
<keyword evidence="2" id="KW-1185">Reference proteome</keyword>
<reference evidence="1 2" key="1">
    <citation type="submission" date="2019-03" db="EMBL/GenBank/DDBJ databases">
        <title>First draft genome of Liparis tanakae, snailfish: a comprehensive survey of snailfish specific genes.</title>
        <authorList>
            <person name="Kim W."/>
            <person name="Song I."/>
            <person name="Jeong J.-H."/>
            <person name="Kim D."/>
            <person name="Kim S."/>
            <person name="Ryu S."/>
            <person name="Song J.Y."/>
            <person name="Lee S.K."/>
        </authorList>
    </citation>
    <scope>NUCLEOTIDE SEQUENCE [LARGE SCALE GENOMIC DNA]</scope>
    <source>
        <tissue evidence="1">Muscle</tissue>
    </source>
</reference>
<evidence type="ECO:0000313" key="1">
    <source>
        <dbReference type="EMBL" id="TNN63774.1"/>
    </source>
</evidence>
<protein>
    <submittedName>
        <fullName evidence="1">Uncharacterized protein</fullName>
    </submittedName>
</protein>
<accession>A0A4Z2HFS7</accession>
<proteinExistence type="predicted"/>
<comment type="caution">
    <text evidence="1">The sequence shown here is derived from an EMBL/GenBank/DDBJ whole genome shotgun (WGS) entry which is preliminary data.</text>
</comment>
<name>A0A4Z2HFS7_9TELE</name>
<evidence type="ECO:0000313" key="2">
    <source>
        <dbReference type="Proteomes" id="UP000314294"/>
    </source>
</evidence>
<dbReference type="AlphaFoldDB" id="A0A4Z2HFS7"/>
<sequence>MTRLLRYAVGPNKGLVYFDGGNRGRVTPPRRFLLSDAFDPGYTCQVTSHLTCEKETTRVVISAGLRRDWLHGWCRWCERSPDREMNKKGLLAAGRRFSISQSPDGTQGID</sequence>
<gene>
    <name evidence="1" type="ORF">EYF80_025976</name>
</gene>
<dbReference type="EMBL" id="SRLO01000266">
    <property type="protein sequence ID" value="TNN63774.1"/>
    <property type="molecule type" value="Genomic_DNA"/>
</dbReference>